<protein>
    <submittedName>
        <fullName evidence="1">Uncharacterized protein</fullName>
    </submittedName>
</protein>
<evidence type="ECO:0000313" key="1">
    <source>
        <dbReference type="EMBL" id="XDQ35641.1"/>
    </source>
</evidence>
<accession>A0AB39PYQ6</accession>
<dbReference type="EMBL" id="CP163439">
    <property type="protein sequence ID" value="XDQ35641.1"/>
    <property type="molecule type" value="Genomic_DNA"/>
</dbReference>
<proteinExistence type="predicted"/>
<dbReference type="AlphaFoldDB" id="A0AB39PYQ6"/>
<sequence>MGDTFQTIVDLDAPPQDAPRLAERVIEWLVAEGIVLAQAEPGWALGDDPAHPPGPDWHKAVAHARWGAPEGLVVHTGHQVFYSTHVTANTVTCPRCGQTTTVEGEVTPRFGTAMNAWYETGAADVDCPGCAGSVPLPAWRWADHAYAFAHLGFKFWNWPALSDEFRARTARFLEGHDTALLMGKI</sequence>
<reference evidence="1" key="1">
    <citation type="submission" date="2024-07" db="EMBL/GenBank/DDBJ databases">
        <authorList>
            <person name="Yu S.T."/>
        </authorList>
    </citation>
    <scope>NUCLEOTIDE SEQUENCE</scope>
    <source>
        <strain evidence="1">R28</strain>
    </source>
</reference>
<dbReference type="RefSeq" id="WP_369170180.1">
    <property type="nucleotide sequence ID" value="NZ_CP163439.1"/>
</dbReference>
<name>A0AB39PYQ6_9ACTN</name>
<organism evidence="1">
    <name type="scientific">Streptomyces sp. R28</name>
    <dbReference type="NCBI Taxonomy" id="3238628"/>
    <lineage>
        <taxon>Bacteria</taxon>
        <taxon>Bacillati</taxon>
        <taxon>Actinomycetota</taxon>
        <taxon>Actinomycetes</taxon>
        <taxon>Kitasatosporales</taxon>
        <taxon>Streptomycetaceae</taxon>
        <taxon>Streptomyces</taxon>
    </lineage>
</organism>
<gene>
    <name evidence="1" type="ORF">AB5J49_21135</name>
</gene>